<evidence type="ECO:0000256" key="4">
    <source>
        <dbReference type="ARBA" id="ARBA00022525"/>
    </source>
</evidence>
<comment type="subcellular location">
    <subcellularLocation>
        <location evidence="1">Secreted</location>
    </subcellularLocation>
</comment>
<dbReference type="InterPro" id="IPR052295">
    <property type="entry name" value="Odorant-binding_protein"/>
</dbReference>
<comment type="similarity">
    <text evidence="2">Belongs to the PBP/GOBP family.</text>
</comment>
<organism evidence="9 10">
    <name type="scientific">Anopheles dirus</name>
    <dbReference type="NCBI Taxonomy" id="7168"/>
    <lineage>
        <taxon>Eukaryota</taxon>
        <taxon>Metazoa</taxon>
        <taxon>Ecdysozoa</taxon>
        <taxon>Arthropoda</taxon>
        <taxon>Hexapoda</taxon>
        <taxon>Insecta</taxon>
        <taxon>Pterygota</taxon>
        <taxon>Neoptera</taxon>
        <taxon>Endopterygota</taxon>
        <taxon>Diptera</taxon>
        <taxon>Nematocera</taxon>
        <taxon>Culicoidea</taxon>
        <taxon>Culicidae</taxon>
        <taxon>Anophelinae</taxon>
        <taxon>Anopheles</taxon>
    </lineage>
</organism>
<keyword evidence="5" id="KW-0716">Sensory transduction</keyword>
<dbReference type="AlphaFoldDB" id="A0A182N7K2"/>
<evidence type="ECO:0000256" key="3">
    <source>
        <dbReference type="ARBA" id="ARBA00022448"/>
    </source>
</evidence>
<keyword evidence="10" id="KW-1185">Reference proteome</keyword>
<proteinExistence type="inferred from homology"/>
<dbReference type="Proteomes" id="UP000075884">
    <property type="component" value="Unassembled WGS sequence"/>
</dbReference>
<evidence type="ECO:0000256" key="5">
    <source>
        <dbReference type="ARBA" id="ARBA00022606"/>
    </source>
</evidence>
<evidence type="ECO:0000256" key="6">
    <source>
        <dbReference type="ARBA" id="ARBA00022725"/>
    </source>
</evidence>
<keyword evidence="4" id="KW-0964">Secreted</keyword>
<protein>
    <submittedName>
        <fullName evidence="9">Uncharacterized protein</fullName>
    </submittedName>
</protein>
<feature type="chain" id="PRO_5008129508" evidence="8">
    <location>
        <begin position="18"/>
        <end position="224"/>
    </location>
</feature>
<dbReference type="Gene3D" id="1.10.238.270">
    <property type="match status" value="1"/>
</dbReference>
<evidence type="ECO:0000256" key="8">
    <source>
        <dbReference type="SAM" id="SignalP"/>
    </source>
</evidence>
<reference evidence="10" key="1">
    <citation type="submission" date="2013-03" db="EMBL/GenBank/DDBJ databases">
        <title>The Genome Sequence of Anopheles dirus WRAIR2.</title>
        <authorList>
            <consortium name="The Broad Institute Genomics Platform"/>
            <person name="Neafsey D.E."/>
            <person name="Walton C."/>
            <person name="Walker B."/>
            <person name="Young S.K."/>
            <person name="Zeng Q."/>
            <person name="Gargeya S."/>
            <person name="Fitzgerald M."/>
            <person name="Haas B."/>
            <person name="Abouelleil A."/>
            <person name="Allen A.W."/>
            <person name="Alvarado L."/>
            <person name="Arachchi H.M."/>
            <person name="Berlin A.M."/>
            <person name="Chapman S.B."/>
            <person name="Gainer-Dewar J."/>
            <person name="Goldberg J."/>
            <person name="Griggs A."/>
            <person name="Gujja S."/>
            <person name="Hansen M."/>
            <person name="Howarth C."/>
            <person name="Imamovic A."/>
            <person name="Ireland A."/>
            <person name="Larimer J."/>
            <person name="McCowan C."/>
            <person name="Murphy C."/>
            <person name="Pearson M."/>
            <person name="Poon T.W."/>
            <person name="Priest M."/>
            <person name="Roberts A."/>
            <person name="Saif S."/>
            <person name="Shea T."/>
            <person name="Sisk P."/>
            <person name="Sykes S."/>
            <person name="Wortman J."/>
            <person name="Nusbaum C."/>
            <person name="Birren B."/>
        </authorList>
    </citation>
    <scope>NUCLEOTIDE SEQUENCE [LARGE SCALE GENOMIC DNA]</scope>
    <source>
        <strain evidence="10">WRAIR2</strain>
    </source>
</reference>
<keyword evidence="7" id="KW-1015">Disulfide bond</keyword>
<keyword evidence="6" id="KW-0552">Olfaction</keyword>
<dbReference type="InterPro" id="IPR036728">
    <property type="entry name" value="PBP_GOBP_sf"/>
</dbReference>
<dbReference type="EnsemblMetazoa" id="ADIR003626-RA">
    <property type="protein sequence ID" value="ADIR003626-PA"/>
    <property type="gene ID" value="ADIR003626"/>
</dbReference>
<keyword evidence="3" id="KW-0813">Transport</keyword>
<reference evidence="9" key="2">
    <citation type="submission" date="2020-05" db="UniProtKB">
        <authorList>
            <consortium name="EnsemblMetazoa"/>
        </authorList>
    </citation>
    <scope>IDENTIFICATION</scope>
    <source>
        <strain evidence="9">WRAIR2</strain>
    </source>
</reference>
<dbReference type="VEuPathDB" id="VectorBase:ADIR003626"/>
<dbReference type="PANTHER" id="PTHR21066:SF3">
    <property type="entry name" value="IP02236P"/>
    <property type="match status" value="1"/>
</dbReference>
<name>A0A182N7K2_9DIPT</name>
<accession>A0A182N7K2</accession>
<keyword evidence="8" id="KW-0732">Signal</keyword>
<dbReference type="GO" id="GO:0005549">
    <property type="term" value="F:odorant binding"/>
    <property type="evidence" value="ECO:0007669"/>
    <property type="project" value="InterPro"/>
</dbReference>
<evidence type="ECO:0000256" key="7">
    <source>
        <dbReference type="ARBA" id="ARBA00023157"/>
    </source>
</evidence>
<evidence type="ECO:0000313" key="10">
    <source>
        <dbReference type="Proteomes" id="UP000075884"/>
    </source>
</evidence>
<evidence type="ECO:0000313" key="9">
    <source>
        <dbReference type="EnsemblMetazoa" id="ADIR003626-PA"/>
    </source>
</evidence>
<evidence type="ECO:0000256" key="2">
    <source>
        <dbReference type="ARBA" id="ARBA00008098"/>
    </source>
</evidence>
<dbReference type="PANTHER" id="PTHR21066">
    <property type="entry name" value="ODORANT-BINDING PROTEIN 59A-RELATED"/>
    <property type="match status" value="1"/>
</dbReference>
<feature type="signal peptide" evidence="8">
    <location>
        <begin position="1"/>
        <end position="17"/>
    </location>
</feature>
<dbReference type="GO" id="GO:0005576">
    <property type="term" value="C:extracellular region"/>
    <property type="evidence" value="ECO:0007669"/>
    <property type="project" value="UniProtKB-SubCell"/>
</dbReference>
<evidence type="ECO:0000256" key="1">
    <source>
        <dbReference type="ARBA" id="ARBA00004613"/>
    </source>
</evidence>
<sequence>MLRIVCAWLMLFRLNSGLLCAYIAEPLQRQDIPALREDLVVPLSCSEVFNLTDPRNCCSIPYLLPQHAVKECLQIPLSPIAMEADYYSTLQCRAECVLNETGILEDGNFQQETAIELLTNATTEDQALAERIRYAVTKCEKIVFVRLAHGIRSPLAYFYSTFLRLLQYCGCAMPYDERNHLQTLIRHDLSQRCPLQYWSGTDECGRLVHMLNGCPYFLVHSNNF</sequence>
<dbReference type="GO" id="GO:0007608">
    <property type="term" value="P:sensory perception of smell"/>
    <property type="evidence" value="ECO:0007669"/>
    <property type="project" value="UniProtKB-KW"/>
</dbReference>
<dbReference type="SUPFAM" id="SSF47565">
    <property type="entry name" value="Insect pheromone/odorant-binding proteins"/>
    <property type="match status" value="1"/>
</dbReference>